<dbReference type="CDD" id="cd02440">
    <property type="entry name" value="AdoMet_MTases"/>
    <property type="match status" value="1"/>
</dbReference>
<keyword evidence="3" id="KW-1185">Reference proteome</keyword>
<dbReference type="PANTHER" id="PTHR43667:SF2">
    <property type="entry name" value="FATTY ACID C-METHYL TRANSFERASE"/>
    <property type="match status" value="1"/>
</dbReference>
<keyword evidence="2" id="KW-0808">Transferase</keyword>
<dbReference type="InterPro" id="IPR029063">
    <property type="entry name" value="SAM-dependent_MTases_sf"/>
</dbReference>
<reference evidence="2" key="2">
    <citation type="submission" date="2021-04" db="EMBL/GenBank/DDBJ databases">
        <authorList>
            <person name="Dong X."/>
        </authorList>
    </citation>
    <scope>NUCLEOTIDE SEQUENCE</scope>
    <source>
        <strain evidence="2">LLY</strain>
    </source>
</reference>
<evidence type="ECO:0000259" key="1">
    <source>
        <dbReference type="Pfam" id="PF13649"/>
    </source>
</evidence>
<name>A0A9E4ZHP9_9EURY</name>
<sequence>MEKIDWNEIWKNQMLKQIGSHQAVDCASIWEEKENAKRFWEMAQENGGERIKRTISGISISSDSRVLDVGAGPGTLAVPLAERVAHVTAVEPSEGMMNVLQDNISEYETDNITCVQKRWEDVNVEEDLEGPYDVVIASFSLGMPDIRESIQKMVEASSRYVYLYWFAGEPSWDTHYRTLWPSLHEGDYHPGPKCDVLYNVLYQMGIYPHAEVFPLKHTNRYHSIEEAVEYSKSHYKITTKRQESVLRDYLENVLEKDNDSLIMRNSTTRVKMWWEKTDR</sequence>
<evidence type="ECO:0000313" key="3">
    <source>
        <dbReference type="Proteomes" id="UP001056766"/>
    </source>
</evidence>
<dbReference type="SUPFAM" id="SSF53335">
    <property type="entry name" value="S-adenosyl-L-methionine-dependent methyltransferases"/>
    <property type="match status" value="1"/>
</dbReference>
<proteinExistence type="predicted"/>
<dbReference type="GO" id="GO:0032259">
    <property type="term" value="P:methylation"/>
    <property type="evidence" value="ECO:0007669"/>
    <property type="project" value="UniProtKB-KW"/>
</dbReference>
<reference evidence="2" key="1">
    <citation type="journal article" date="2021" name="mSystems">
        <title>Bacteria and Archaea Synergistically Convert Glycine Betaine to Biogenic Methane in the Formosa Cold Seep of the South China Sea.</title>
        <authorList>
            <person name="Li L."/>
            <person name="Zhang W."/>
            <person name="Zhang S."/>
            <person name="Song L."/>
            <person name="Sun Q."/>
            <person name="Zhang H."/>
            <person name="Xiang H."/>
            <person name="Dong X."/>
        </authorList>
    </citation>
    <scope>NUCLEOTIDE SEQUENCE</scope>
    <source>
        <strain evidence="2">LLY</strain>
    </source>
</reference>
<keyword evidence="2" id="KW-0489">Methyltransferase</keyword>
<dbReference type="EMBL" id="JAGSOI010000067">
    <property type="protein sequence ID" value="MCM1987725.1"/>
    <property type="molecule type" value="Genomic_DNA"/>
</dbReference>
<dbReference type="InterPro" id="IPR050723">
    <property type="entry name" value="CFA/CMAS"/>
</dbReference>
<evidence type="ECO:0000313" key="2">
    <source>
        <dbReference type="EMBL" id="MCM1987725.1"/>
    </source>
</evidence>
<gene>
    <name evidence="2" type="ORF">KDK67_12170</name>
</gene>
<dbReference type="Gene3D" id="3.40.50.150">
    <property type="entry name" value="Vaccinia Virus protein VP39"/>
    <property type="match status" value="1"/>
</dbReference>
<dbReference type="GO" id="GO:0008168">
    <property type="term" value="F:methyltransferase activity"/>
    <property type="evidence" value="ECO:0007669"/>
    <property type="project" value="UniProtKB-KW"/>
</dbReference>
<dbReference type="AlphaFoldDB" id="A0A9E4ZHP9"/>
<dbReference type="InterPro" id="IPR041698">
    <property type="entry name" value="Methyltransf_25"/>
</dbReference>
<protein>
    <submittedName>
        <fullName evidence="2">Class I SAM-dependent methyltransferase</fullName>
    </submittedName>
</protein>
<feature type="domain" description="Methyltransferase" evidence="1">
    <location>
        <begin position="66"/>
        <end position="154"/>
    </location>
</feature>
<dbReference type="PANTHER" id="PTHR43667">
    <property type="entry name" value="CYCLOPROPANE-FATTY-ACYL-PHOSPHOLIPID SYNTHASE"/>
    <property type="match status" value="1"/>
</dbReference>
<accession>A0A9E4ZHP9</accession>
<comment type="caution">
    <text evidence="2">The sequence shown here is derived from an EMBL/GenBank/DDBJ whole genome shotgun (WGS) entry which is preliminary data.</text>
</comment>
<organism evidence="2 3">
    <name type="scientific">Methanococcoides seepicolus</name>
    <dbReference type="NCBI Taxonomy" id="2828780"/>
    <lineage>
        <taxon>Archaea</taxon>
        <taxon>Methanobacteriati</taxon>
        <taxon>Methanobacteriota</taxon>
        <taxon>Stenosarchaea group</taxon>
        <taxon>Methanomicrobia</taxon>
        <taxon>Methanosarcinales</taxon>
        <taxon>Methanosarcinaceae</taxon>
        <taxon>Methanococcoides</taxon>
    </lineage>
</organism>
<dbReference type="Pfam" id="PF13649">
    <property type="entry name" value="Methyltransf_25"/>
    <property type="match status" value="1"/>
</dbReference>
<dbReference type="Proteomes" id="UP001056766">
    <property type="component" value="Unassembled WGS sequence"/>
</dbReference>